<feature type="region of interest" description="Disordered" evidence="1">
    <location>
        <begin position="63"/>
        <end position="84"/>
    </location>
</feature>
<gene>
    <name evidence="2" type="ORF">DPMN_169974</name>
</gene>
<comment type="caution">
    <text evidence="2">The sequence shown here is derived from an EMBL/GenBank/DDBJ whole genome shotgun (WGS) entry which is preliminary data.</text>
</comment>
<protein>
    <submittedName>
        <fullName evidence="2">Uncharacterized protein</fullName>
    </submittedName>
</protein>
<evidence type="ECO:0000256" key="1">
    <source>
        <dbReference type="SAM" id="MobiDB-lite"/>
    </source>
</evidence>
<dbReference type="EMBL" id="JAIWYP010000009">
    <property type="protein sequence ID" value="KAH3768757.1"/>
    <property type="molecule type" value="Genomic_DNA"/>
</dbReference>
<keyword evidence="3" id="KW-1185">Reference proteome</keyword>
<evidence type="ECO:0000313" key="2">
    <source>
        <dbReference type="EMBL" id="KAH3768757.1"/>
    </source>
</evidence>
<name>A0A9D4IDU9_DREPO</name>
<dbReference type="AlphaFoldDB" id="A0A9D4IDU9"/>
<accession>A0A9D4IDU9</accession>
<reference evidence="2" key="2">
    <citation type="submission" date="2020-11" db="EMBL/GenBank/DDBJ databases">
        <authorList>
            <person name="McCartney M.A."/>
            <person name="Auch B."/>
            <person name="Kono T."/>
            <person name="Mallez S."/>
            <person name="Becker A."/>
            <person name="Gohl D.M."/>
            <person name="Silverstein K.A.T."/>
            <person name="Koren S."/>
            <person name="Bechman K.B."/>
            <person name="Herman A."/>
            <person name="Abrahante J.E."/>
            <person name="Garbe J."/>
        </authorList>
    </citation>
    <scope>NUCLEOTIDE SEQUENCE</scope>
    <source>
        <strain evidence="2">Duluth1</strain>
        <tissue evidence="2">Whole animal</tissue>
    </source>
</reference>
<sequence length="107" mass="12906">MLLRFRLQNDFHHQTKLKQWTAWKDIIREYLALTSRSKSFVRRIILLAFDRYAERFPRGRLKVGKDERHTSQTPDCDTHDRQLTTRHTNDLTRYCGSCGKRARTRRG</sequence>
<evidence type="ECO:0000313" key="3">
    <source>
        <dbReference type="Proteomes" id="UP000828390"/>
    </source>
</evidence>
<reference evidence="2" key="1">
    <citation type="journal article" date="2019" name="bioRxiv">
        <title>The Genome of the Zebra Mussel, Dreissena polymorpha: A Resource for Invasive Species Research.</title>
        <authorList>
            <person name="McCartney M.A."/>
            <person name="Auch B."/>
            <person name="Kono T."/>
            <person name="Mallez S."/>
            <person name="Zhang Y."/>
            <person name="Obille A."/>
            <person name="Becker A."/>
            <person name="Abrahante J.E."/>
            <person name="Garbe J."/>
            <person name="Badalamenti J.P."/>
            <person name="Herman A."/>
            <person name="Mangelson H."/>
            <person name="Liachko I."/>
            <person name="Sullivan S."/>
            <person name="Sone E.D."/>
            <person name="Koren S."/>
            <person name="Silverstein K.A.T."/>
            <person name="Beckman K.B."/>
            <person name="Gohl D.M."/>
        </authorList>
    </citation>
    <scope>NUCLEOTIDE SEQUENCE</scope>
    <source>
        <strain evidence="2">Duluth1</strain>
        <tissue evidence="2">Whole animal</tissue>
    </source>
</reference>
<organism evidence="2 3">
    <name type="scientific">Dreissena polymorpha</name>
    <name type="common">Zebra mussel</name>
    <name type="synonym">Mytilus polymorpha</name>
    <dbReference type="NCBI Taxonomy" id="45954"/>
    <lineage>
        <taxon>Eukaryota</taxon>
        <taxon>Metazoa</taxon>
        <taxon>Spiralia</taxon>
        <taxon>Lophotrochozoa</taxon>
        <taxon>Mollusca</taxon>
        <taxon>Bivalvia</taxon>
        <taxon>Autobranchia</taxon>
        <taxon>Heteroconchia</taxon>
        <taxon>Euheterodonta</taxon>
        <taxon>Imparidentia</taxon>
        <taxon>Neoheterodontei</taxon>
        <taxon>Myida</taxon>
        <taxon>Dreissenoidea</taxon>
        <taxon>Dreissenidae</taxon>
        <taxon>Dreissena</taxon>
    </lineage>
</organism>
<dbReference type="Proteomes" id="UP000828390">
    <property type="component" value="Unassembled WGS sequence"/>
</dbReference>
<proteinExistence type="predicted"/>